<sequence>MGFQYGAHKRIRLNPFRLYIHMGDYSQFDDMEYLTAQTSHGGPSFLRRLTIGTAPCTGRRRTLISQKVGNDQRRNAPLLGFIKLFGVDYRERRPAVQVEKVYPFVSKKKTMTALAPNAPGS</sequence>
<protein>
    <submittedName>
        <fullName evidence="1">9007_t:CDS:1</fullName>
    </submittedName>
</protein>
<name>A0A9N9A301_9GLOM</name>
<dbReference type="EMBL" id="CAJVPJ010000359">
    <property type="protein sequence ID" value="CAG8515851.1"/>
    <property type="molecule type" value="Genomic_DNA"/>
</dbReference>
<gene>
    <name evidence="1" type="ORF">POCULU_LOCUS3316</name>
</gene>
<dbReference type="AlphaFoldDB" id="A0A9N9A301"/>
<organism evidence="1 2">
    <name type="scientific">Paraglomus occultum</name>
    <dbReference type="NCBI Taxonomy" id="144539"/>
    <lineage>
        <taxon>Eukaryota</taxon>
        <taxon>Fungi</taxon>
        <taxon>Fungi incertae sedis</taxon>
        <taxon>Mucoromycota</taxon>
        <taxon>Glomeromycotina</taxon>
        <taxon>Glomeromycetes</taxon>
        <taxon>Paraglomerales</taxon>
        <taxon>Paraglomeraceae</taxon>
        <taxon>Paraglomus</taxon>
    </lineage>
</organism>
<evidence type="ECO:0000313" key="1">
    <source>
        <dbReference type="EMBL" id="CAG8515851.1"/>
    </source>
</evidence>
<comment type="caution">
    <text evidence="1">The sequence shown here is derived from an EMBL/GenBank/DDBJ whole genome shotgun (WGS) entry which is preliminary data.</text>
</comment>
<reference evidence="1" key="1">
    <citation type="submission" date="2021-06" db="EMBL/GenBank/DDBJ databases">
        <authorList>
            <person name="Kallberg Y."/>
            <person name="Tangrot J."/>
            <person name="Rosling A."/>
        </authorList>
    </citation>
    <scope>NUCLEOTIDE SEQUENCE</scope>
    <source>
        <strain evidence="1">IA702</strain>
    </source>
</reference>
<evidence type="ECO:0000313" key="2">
    <source>
        <dbReference type="Proteomes" id="UP000789572"/>
    </source>
</evidence>
<keyword evidence="2" id="KW-1185">Reference proteome</keyword>
<dbReference type="Proteomes" id="UP000789572">
    <property type="component" value="Unassembled WGS sequence"/>
</dbReference>
<accession>A0A9N9A301</accession>
<proteinExistence type="predicted"/>